<feature type="transmembrane region" description="Helical" evidence="7">
    <location>
        <begin position="1116"/>
        <end position="1144"/>
    </location>
</feature>
<accession>A0A4V1IUU7</accession>
<feature type="region of interest" description="Disordered" evidence="6">
    <location>
        <begin position="1586"/>
        <end position="1624"/>
    </location>
</feature>
<feature type="domain" description="G-protein coupled receptors family 3 profile" evidence="8">
    <location>
        <begin position="899"/>
        <end position="1158"/>
    </location>
</feature>
<keyword evidence="5" id="KW-0325">Glycoprotein</keyword>
<dbReference type="InterPro" id="IPR006059">
    <property type="entry name" value="SBP"/>
</dbReference>
<evidence type="ECO:0000313" key="9">
    <source>
        <dbReference type="EMBL" id="RKP01799.1"/>
    </source>
</evidence>
<feature type="compositionally biased region" description="Polar residues" evidence="6">
    <location>
        <begin position="1693"/>
        <end position="1704"/>
    </location>
</feature>
<feature type="region of interest" description="Disordered" evidence="6">
    <location>
        <begin position="1653"/>
        <end position="1763"/>
    </location>
</feature>
<dbReference type="PANTHER" id="PTHR24060">
    <property type="entry name" value="METABOTROPIC GLUTAMATE RECEPTOR"/>
    <property type="match status" value="1"/>
</dbReference>
<dbReference type="Proteomes" id="UP000274922">
    <property type="component" value="Unassembled WGS sequence"/>
</dbReference>
<evidence type="ECO:0000256" key="6">
    <source>
        <dbReference type="SAM" id="MobiDB-lite"/>
    </source>
</evidence>
<dbReference type="SUPFAM" id="SSF53850">
    <property type="entry name" value="Periplasmic binding protein-like II"/>
    <property type="match status" value="1"/>
</dbReference>
<evidence type="ECO:0000256" key="3">
    <source>
        <dbReference type="ARBA" id="ARBA00022989"/>
    </source>
</evidence>
<dbReference type="GO" id="GO:0004930">
    <property type="term" value="F:G protein-coupled receptor activity"/>
    <property type="evidence" value="ECO:0007669"/>
    <property type="project" value="InterPro"/>
</dbReference>
<dbReference type="Pfam" id="PF00003">
    <property type="entry name" value="7tm_3"/>
    <property type="match status" value="1"/>
</dbReference>
<dbReference type="GO" id="GO:0016020">
    <property type="term" value="C:membrane"/>
    <property type="evidence" value="ECO:0007669"/>
    <property type="project" value="UniProtKB-SubCell"/>
</dbReference>
<evidence type="ECO:0000256" key="4">
    <source>
        <dbReference type="ARBA" id="ARBA00023136"/>
    </source>
</evidence>
<evidence type="ECO:0000259" key="8">
    <source>
        <dbReference type="PROSITE" id="PS50259"/>
    </source>
</evidence>
<comment type="subcellular location">
    <subcellularLocation>
        <location evidence="1">Membrane</location>
        <topology evidence="1">Multi-pass membrane protein</topology>
    </subcellularLocation>
</comment>
<feature type="compositionally biased region" description="Low complexity" evidence="6">
    <location>
        <begin position="1722"/>
        <end position="1763"/>
    </location>
</feature>
<dbReference type="STRING" id="1555241.A0A4V1IUU7"/>
<dbReference type="PROSITE" id="PS50259">
    <property type="entry name" value="G_PROTEIN_RECEP_F3_4"/>
    <property type="match status" value="1"/>
</dbReference>
<evidence type="ECO:0000256" key="1">
    <source>
        <dbReference type="ARBA" id="ARBA00004141"/>
    </source>
</evidence>
<proteinExistence type="predicted"/>
<evidence type="ECO:0000256" key="7">
    <source>
        <dbReference type="SAM" id="Phobius"/>
    </source>
</evidence>
<sequence>MHVAMPLGGPPVAGRPRRPALRAVPSARTLGWVWLALCSVIVALVGHVQVAQAQDAVLEYSCSGLCKSQVRKLTRKLLSPLAEDPNHVWLQSQFLSQVNVLEAEQRWKLIEANTKIADGTQAQRQNAFDLFQDGPDLLESQPSKAKNEPYMKAGVYADLADVAGDTSYPECQYDNMTYCLPFTAYSHSVHYQPSIFAELHLTVPRTWNEFLRVCEALKEAGYIPLGMPIGITPQSEAPATAGAQWRAEQIAITPHGEKWSFFTSQYWFTALWTRVYGDDGYVDLLSGKGFRDLAATGPGPYNTTAPDAPMTWEHPKVVAIVRLFRFMQRRGYFGTADDRSETFYDYVKTGSFAQGRVGMLLAPGWLVEPYENIDDPSLPTHLSNDESIPWTKIAGSTPRFRVPIIEPHDLLVIDILNGHLVDAAVDYDTYLASRDAKPQDTDVAAASQFPIPIVESTSSVAFSVVALAKDLTKAKRALATLTGPEAVQSNWEAGLIPPVALEKLVQTVKDPADSPFAKDRDTLLFALLSDDPIYSKQAFEYVRTQTGLPSTANFLDYVILSSASKRIAFLDAYGDAAIANMATNALTAMLSYDPPVSVTLAQENAAIRTILAPVQADAALAYWNVTPPVGVNVKYSTYLDVDLAPHASDKRKVLSSIQFEVANLAGAESDIVPAIRFSVGEDPRTARPSWWAADAVAKKAVNSTEPFGTPIESGSILQIQPWSDSSVSGNATASSSGGDASANATDLVLQPADRSGAIDIYLWASAPDLAVSHVTHFSAIVRDATSFNLQGVDQADMSLEDSAVHRWNRGFVPLNSAQGIIFMVLAALVGGLAVLTMLIFVVARNHRIVRAAHHAAMQMILGGCLLAAGVVMTLSIRPAPRHSLGHLDVATIDLTRVDVSDTTVVVCTLRMWMTLVALGLLFGAFLSKEYRVYRVLQNRYLTKHLLRKGVPGINRGTLLVLMPVIGVELLLAGLWTGLSSPRWDYSVLNLEWTCRSPSETIQTAMLSTTIAYNVLLAGLSLFVALRNRALTPPGLLDNSLQAQAGKVGRMQHLKGASAWILAWASPFQETTLIVYAVAFLTVLSVICLPLLLLTGANSSSTATTQRAAGLGTTATFTITAITYLAAALVILLIVCGPKVLALIVDARLRSRERRRQKGAGGRDDPEYRGWNKWKHMFLAFVEMASTYDAEEGGSLSERDHLVDSQGRPSQRASVSSDASGDADLYDSNNPYMLQASHILYATVLCRRARGRLPADADLTTANAPAVVPQARLNPFAMHLMARWRTQQMVVAPSVNSIAFFDAVDEDAADAAGAVRPTTGAVFFSAPLRGSLLTAIQMGGGEMMLAPLWGTGTGTGSASRHSVSTTSTTSVYWTATLLTPVGSLTMQSATRTPFDDLAVLLRDANNDAARSAVHPNRQLAVPQHQITQNAQAAAGVWERAGTRAGMHLGIAVSDVASAPPGYAAWSRSSGVAGSRRVRISTGTGSRAAPTLSNIITPPSLQGAYSNLPMLPTQTRLGEWSTAPSIPEIATLQPMGSSLSFSDTGIGLASPYTGNSELQSDSDSVMSSHTVDMNGAYGPGVDAAAVYGGPTPPPPVSSRQDSSGAAMAQVMAAPTPHRAAPSPTFRPLVPSVADSALGYPRISAAPTEYQKYLSSTTGNRSSASSASSYGSLGSMSPPSPTALSPHNGQAHGQPAPTQRLSGSQASPLLRAALMRDRHMSRETAASSAASSAGSPLAQSHPGPASSDSDSSDTHGSPHGSPTSQG</sequence>
<name>A0A4V1IUU7_9FUNG</name>
<evidence type="ECO:0000256" key="2">
    <source>
        <dbReference type="ARBA" id="ARBA00022692"/>
    </source>
</evidence>
<keyword evidence="2 7" id="KW-0812">Transmembrane</keyword>
<dbReference type="EMBL" id="ML014160">
    <property type="protein sequence ID" value="RKP01799.1"/>
    <property type="molecule type" value="Genomic_DNA"/>
</dbReference>
<evidence type="ECO:0000256" key="5">
    <source>
        <dbReference type="ARBA" id="ARBA00023180"/>
    </source>
</evidence>
<feature type="region of interest" description="Disordered" evidence="6">
    <location>
        <begin position="1199"/>
        <end position="1220"/>
    </location>
</feature>
<feature type="transmembrane region" description="Helical" evidence="7">
    <location>
        <begin position="855"/>
        <end position="876"/>
    </location>
</feature>
<feature type="transmembrane region" description="Helical" evidence="7">
    <location>
        <begin position="957"/>
        <end position="978"/>
    </location>
</feature>
<dbReference type="InterPro" id="IPR017978">
    <property type="entry name" value="GPCR_3_C"/>
</dbReference>
<feature type="transmembrane region" description="Helical" evidence="7">
    <location>
        <begin position="903"/>
        <end position="926"/>
    </location>
</feature>
<reference evidence="10" key="1">
    <citation type="journal article" date="2018" name="Nat. Microbiol.">
        <title>Leveraging single-cell genomics to expand the fungal tree of life.</title>
        <authorList>
            <person name="Ahrendt S.R."/>
            <person name="Quandt C.A."/>
            <person name="Ciobanu D."/>
            <person name="Clum A."/>
            <person name="Salamov A."/>
            <person name="Andreopoulos B."/>
            <person name="Cheng J.F."/>
            <person name="Woyke T."/>
            <person name="Pelin A."/>
            <person name="Henrissat B."/>
            <person name="Reynolds N.K."/>
            <person name="Benny G.L."/>
            <person name="Smith M.E."/>
            <person name="James T.Y."/>
            <person name="Grigoriev I.V."/>
        </authorList>
    </citation>
    <scope>NUCLEOTIDE SEQUENCE [LARGE SCALE GENOMIC DNA]</scope>
    <source>
        <strain evidence="10">ATCC 52028</strain>
    </source>
</reference>
<gene>
    <name evidence="9" type="ORF">CXG81DRAFT_18430</name>
</gene>
<dbReference type="InterPro" id="IPR050726">
    <property type="entry name" value="mGluR"/>
</dbReference>
<evidence type="ECO:0000313" key="10">
    <source>
        <dbReference type="Proteomes" id="UP000274922"/>
    </source>
</evidence>
<dbReference type="Gene3D" id="3.40.190.10">
    <property type="entry name" value="Periplasmic binding protein-like II"/>
    <property type="match status" value="1"/>
</dbReference>
<keyword evidence="10" id="KW-1185">Reference proteome</keyword>
<feature type="transmembrane region" description="Helical" evidence="7">
    <location>
        <begin position="820"/>
        <end position="843"/>
    </location>
</feature>
<organism evidence="9 10">
    <name type="scientific">Caulochytrium protostelioides</name>
    <dbReference type="NCBI Taxonomy" id="1555241"/>
    <lineage>
        <taxon>Eukaryota</taxon>
        <taxon>Fungi</taxon>
        <taxon>Fungi incertae sedis</taxon>
        <taxon>Chytridiomycota</taxon>
        <taxon>Chytridiomycota incertae sedis</taxon>
        <taxon>Chytridiomycetes</taxon>
        <taxon>Caulochytriales</taxon>
        <taxon>Caulochytriaceae</taxon>
        <taxon>Caulochytrium</taxon>
    </lineage>
</organism>
<keyword evidence="4 7" id="KW-0472">Membrane</keyword>
<keyword evidence="3 7" id="KW-1133">Transmembrane helix</keyword>
<feature type="compositionally biased region" description="Low complexity" evidence="6">
    <location>
        <begin position="1653"/>
        <end position="1674"/>
    </location>
</feature>
<protein>
    <recommendedName>
        <fullName evidence="8">G-protein coupled receptors family 3 profile domain-containing protein</fullName>
    </recommendedName>
</protein>
<feature type="transmembrane region" description="Helical" evidence="7">
    <location>
        <begin position="1072"/>
        <end position="1096"/>
    </location>
</feature>
<dbReference type="Pfam" id="PF01547">
    <property type="entry name" value="SBP_bac_1"/>
    <property type="match status" value="1"/>
</dbReference>